<feature type="binding site" evidence="9 11">
    <location>
        <position position="245"/>
    </location>
    <ligand>
        <name>substrate</name>
    </ligand>
</feature>
<dbReference type="InterPro" id="IPR001754">
    <property type="entry name" value="OMPdeCOase_dom"/>
</dbReference>
<keyword evidence="4 9" id="KW-0210">Decarboxylase</keyword>
<organism evidence="14 15">
    <name type="scientific">Paenibacillus pasadenensis</name>
    <dbReference type="NCBI Taxonomy" id="217090"/>
    <lineage>
        <taxon>Bacteria</taxon>
        <taxon>Bacillati</taxon>
        <taxon>Bacillota</taxon>
        <taxon>Bacilli</taxon>
        <taxon>Bacillales</taxon>
        <taxon>Paenibacillaceae</taxon>
        <taxon>Paenibacillus</taxon>
    </lineage>
</organism>
<evidence type="ECO:0000256" key="9">
    <source>
        <dbReference type="HAMAP-Rule" id="MF_01200"/>
    </source>
</evidence>
<evidence type="ECO:0000256" key="11">
    <source>
        <dbReference type="PIRSR" id="PIRSR614732-2"/>
    </source>
</evidence>
<dbReference type="GO" id="GO:0005829">
    <property type="term" value="C:cytosol"/>
    <property type="evidence" value="ECO:0007669"/>
    <property type="project" value="TreeGrafter"/>
</dbReference>
<evidence type="ECO:0000256" key="7">
    <source>
        <dbReference type="ARBA" id="ARBA00049157"/>
    </source>
</evidence>
<comment type="caution">
    <text evidence="14">The sequence shown here is derived from an EMBL/GenBank/DDBJ whole genome shotgun (WGS) entry which is preliminary data.</text>
</comment>
<evidence type="ECO:0000259" key="13">
    <source>
        <dbReference type="SMART" id="SM00934"/>
    </source>
</evidence>
<evidence type="ECO:0000256" key="1">
    <source>
        <dbReference type="ARBA" id="ARBA00002356"/>
    </source>
</evidence>
<evidence type="ECO:0000256" key="10">
    <source>
        <dbReference type="PIRSR" id="PIRSR614732-1"/>
    </source>
</evidence>
<feature type="binding site" evidence="9 11">
    <location>
        <position position="224"/>
    </location>
    <ligand>
        <name>substrate</name>
    </ligand>
</feature>
<evidence type="ECO:0000256" key="3">
    <source>
        <dbReference type="ARBA" id="ARBA00011738"/>
    </source>
</evidence>
<dbReference type="InterPro" id="IPR013785">
    <property type="entry name" value="Aldolase_TIM"/>
</dbReference>
<dbReference type="CDD" id="cd04725">
    <property type="entry name" value="OMP_decarboxylase_like"/>
    <property type="match status" value="1"/>
</dbReference>
<dbReference type="SUPFAM" id="SSF51366">
    <property type="entry name" value="Ribulose-phoshate binding barrel"/>
    <property type="match status" value="1"/>
</dbReference>
<feature type="active site" description="For OMPdecase activity" evidence="10">
    <location>
        <position position="90"/>
    </location>
</feature>
<comment type="pathway">
    <text evidence="2 9 12">Pyrimidine metabolism; UMP biosynthesis via de novo pathway; UMP from orotate: step 2/2.</text>
</comment>
<feature type="binding site" evidence="9 11">
    <location>
        <position position="244"/>
    </location>
    <ligand>
        <name>substrate</name>
    </ligand>
</feature>
<dbReference type="GO" id="GO:0044205">
    <property type="term" value="P:'de novo' UMP biosynthetic process"/>
    <property type="evidence" value="ECO:0007669"/>
    <property type="project" value="UniProtKB-UniRule"/>
</dbReference>
<evidence type="ECO:0000256" key="6">
    <source>
        <dbReference type="ARBA" id="ARBA00023239"/>
    </source>
</evidence>
<comment type="function">
    <text evidence="1 9">Catalyzes the decarboxylation of orotidine 5'-monophosphate (OMP) to uridine 5'-monophosphate (UMP).</text>
</comment>
<evidence type="ECO:0000256" key="8">
    <source>
        <dbReference type="ARBA" id="ARBA00061012"/>
    </source>
</evidence>
<dbReference type="InterPro" id="IPR047596">
    <property type="entry name" value="OMPdecase_bac"/>
</dbReference>
<dbReference type="FunFam" id="3.20.20.70:FF:000015">
    <property type="entry name" value="Orotidine 5'-phosphate decarboxylase"/>
    <property type="match status" value="1"/>
</dbReference>
<dbReference type="EMBL" id="NFEZ01000004">
    <property type="protein sequence ID" value="PLT46438.1"/>
    <property type="molecule type" value="Genomic_DNA"/>
</dbReference>
<protein>
    <recommendedName>
        <fullName evidence="9">Orotidine 5'-phosphate decarboxylase</fullName>
        <ecNumber evidence="9">4.1.1.23</ecNumber>
    </recommendedName>
    <alternativeName>
        <fullName evidence="9">OMP decarboxylase</fullName>
        <shortName evidence="9">OMPDCase</shortName>
        <shortName evidence="9">OMPdecase</shortName>
    </alternativeName>
</protein>
<feature type="binding site" evidence="9">
    <location>
        <begin position="88"/>
        <end position="97"/>
    </location>
    <ligand>
        <name>substrate</name>
    </ligand>
</feature>
<name>A0A2N5N7Y2_9BACL</name>
<comment type="similarity">
    <text evidence="8 9">Belongs to the OMP decarboxylase family. Type 1 subfamily.</text>
</comment>
<evidence type="ECO:0000256" key="5">
    <source>
        <dbReference type="ARBA" id="ARBA00022975"/>
    </source>
</evidence>
<evidence type="ECO:0000256" key="12">
    <source>
        <dbReference type="RuleBase" id="RU000512"/>
    </source>
</evidence>
<feature type="binding site" evidence="9 11">
    <location>
        <position position="61"/>
    </location>
    <ligand>
        <name>substrate</name>
    </ligand>
</feature>
<dbReference type="Gene3D" id="3.20.20.70">
    <property type="entry name" value="Aldolase class I"/>
    <property type="match status" value="1"/>
</dbReference>
<feature type="binding site" evidence="9 11">
    <location>
        <position position="39"/>
    </location>
    <ligand>
        <name>substrate</name>
    </ligand>
</feature>
<dbReference type="GO" id="GO:0006207">
    <property type="term" value="P:'de novo' pyrimidine nucleobase biosynthetic process"/>
    <property type="evidence" value="ECO:0007669"/>
    <property type="project" value="InterPro"/>
</dbReference>
<dbReference type="HAMAP" id="MF_01200_B">
    <property type="entry name" value="OMPdecase_type1_B"/>
    <property type="match status" value="1"/>
</dbReference>
<dbReference type="NCBIfam" id="TIGR01740">
    <property type="entry name" value="pyrF"/>
    <property type="match status" value="1"/>
</dbReference>
<evidence type="ECO:0000313" key="15">
    <source>
        <dbReference type="Proteomes" id="UP000234789"/>
    </source>
</evidence>
<dbReference type="PANTHER" id="PTHR32119:SF2">
    <property type="entry name" value="OROTIDINE 5'-PHOSPHATE DECARBOXYLASE"/>
    <property type="match status" value="1"/>
</dbReference>
<accession>A0A2N5N7Y2</accession>
<reference evidence="14 15" key="1">
    <citation type="submission" date="2017-05" db="EMBL/GenBank/DDBJ databases">
        <title>Functional genome analysis of Paenibacillus pasadenensis strain R16: insights on endophytic life style and antifungal activity.</title>
        <authorList>
            <person name="Passera A."/>
            <person name="Marcolungo L."/>
            <person name="Casati P."/>
            <person name="Brasca M."/>
            <person name="Quaglino F."/>
            <person name="Delledonne M."/>
        </authorList>
    </citation>
    <scope>NUCLEOTIDE SEQUENCE [LARGE SCALE GENOMIC DNA]</scope>
    <source>
        <strain evidence="14 15">R16</strain>
    </source>
</reference>
<keyword evidence="6 9" id="KW-0456">Lyase</keyword>
<dbReference type="Proteomes" id="UP000234789">
    <property type="component" value="Unassembled WGS sequence"/>
</dbReference>
<dbReference type="InterPro" id="IPR011060">
    <property type="entry name" value="RibuloseP-bd_barrel"/>
</dbReference>
<dbReference type="SMART" id="SM00934">
    <property type="entry name" value="OMPdecase"/>
    <property type="match status" value="1"/>
</dbReference>
<evidence type="ECO:0000313" key="14">
    <source>
        <dbReference type="EMBL" id="PLT46438.1"/>
    </source>
</evidence>
<feature type="active site" description="For OMPdecase activity" evidence="10">
    <location>
        <position position="88"/>
    </location>
</feature>
<dbReference type="PROSITE" id="PS00156">
    <property type="entry name" value="OMPDECASE"/>
    <property type="match status" value="1"/>
</dbReference>
<feature type="active site" description="For OMPdecase activity" evidence="10">
    <location>
        <position position="93"/>
    </location>
</feature>
<feature type="domain" description="Orotidine 5'-phosphate decarboxylase" evidence="13">
    <location>
        <begin position="33"/>
        <end position="260"/>
    </location>
</feature>
<feature type="active site" description="Proton donor" evidence="9">
    <location>
        <position position="90"/>
    </location>
</feature>
<gene>
    <name evidence="9" type="primary">pyrF</name>
    <name evidence="14" type="ORF">B8V81_4869</name>
</gene>
<dbReference type="InterPro" id="IPR018089">
    <property type="entry name" value="OMPdecase_AS"/>
</dbReference>
<sequence>MAFLYAQSTEQIDHKEEQAMSTTALSREQAAAKVMVALDYPDAASAEQLLEQLQGIPCYMKVGMQLFYAAGPDFVRRLKERGYRVFLDVKMHDIPNTVKGGASSIARLGVDMFNVHAAGGRDMMEAAMDGVEEALAADPSLPRPTVIAVTQLTSTSEEVLNDEIGIPGTVEEAVARYALLAIASGLDGVVASPHEVQLVKDACGPTFQTVTPGIRPAGADVGDQTRIMTPQDALRAGTDYMVIGRPITRAADPRAAIESMIEELIQA</sequence>
<keyword evidence="15" id="KW-1185">Reference proteome</keyword>
<dbReference type="EC" id="4.1.1.23" evidence="9"/>
<comment type="subunit">
    <text evidence="3 9">Homodimer.</text>
</comment>
<dbReference type="Pfam" id="PF00215">
    <property type="entry name" value="OMPdecase"/>
    <property type="match status" value="1"/>
</dbReference>
<keyword evidence="5 9" id="KW-0665">Pyrimidine biosynthesis</keyword>
<dbReference type="AlphaFoldDB" id="A0A2N5N7Y2"/>
<dbReference type="NCBIfam" id="NF001273">
    <property type="entry name" value="PRK00230.1"/>
    <property type="match status" value="1"/>
</dbReference>
<proteinExistence type="inferred from homology"/>
<dbReference type="UniPathway" id="UPA00070">
    <property type="reaction ID" value="UER00120"/>
</dbReference>
<feature type="binding site" evidence="9 11">
    <location>
        <position position="215"/>
    </location>
    <ligand>
        <name>substrate</name>
    </ligand>
</feature>
<feature type="binding site" evidence="9 11">
    <location>
        <position position="153"/>
    </location>
    <ligand>
        <name>substrate</name>
    </ligand>
</feature>
<dbReference type="GO" id="GO:0004590">
    <property type="term" value="F:orotidine-5'-phosphate decarboxylase activity"/>
    <property type="evidence" value="ECO:0007669"/>
    <property type="project" value="UniProtKB-UniRule"/>
</dbReference>
<comment type="catalytic activity">
    <reaction evidence="7 9 12">
        <text>orotidine 5'-phosphate + H(+) = UMP + CO2</text>
        <dbReference type="Rhea" id="RHEA:11596"/>
        <dbReference type="ChEBI" id="CHEBI:15378"/>
        <dbReference type="ChEBI" id="CHEBI:16526"/>
        <dbReference type="ChEBI" id="CHEBI:57538"/>
        <dbReference type="ChEBI" id="CHEBI:57865"/>
        <dbReference type="EC" id="4.1.1.23"/>
    </reaction>
</comment>
<evidence type="ECO:0000256" key="2">
    <source>
        <dbReference type="ARBA" id="ARBA00004861"/>
    </source>
</evidence>
<dbReference type="PANTHER" id="PTHR32119">
    <property type="entry name" value="OROTIDINE 5'-PHOSPHATE DECARBOXYLASE"/>
    <property type="match status" value="1"/>
</dbReference>
<evidence type="ECO:0000256" key="4">
    <source>
        <dbReference type="ARBA" id="ARBA00022793"/>
    </source>
</evidence>
<dbReference type="InterPro" id="IPR014732">
    <property type="entry name" value="OMPdecase"/>
</dbReference>